<accession>A0A927DBM5</accession>
<dbReference type="RefSeq" id="WP_191077330.1">
    <property type="nucleotide sequence ID" value="NZ_JACTAG010000007.1"/>
</dbReference>
<organism evidence="2 3">
    <name type="scientific">Sulfitobacter aestuariivivens</name>
    <dbReference type="NCBI Taxonomy" id="2766981"/>
    <lineage>
        <taxon>Bacteria</taxon>
        <taxon>Pseudomonadati</taxon>
        <taxon>Pseudomonadota</taxon>
        <taxon>Alphaproteobacteria</taxon>
        <taxon>Rhodobacterales</taxon>
        <taxon>Roseobacteraceae</taxon>
        <taxon>Sulfitobacter</taxon>
    </lineage>
</organism>
<evidence type="ECO:0000313" key="3">
    <source>
        <dbReference type="Proteomes" id="UP000635142"/>
    </source>
</evidence>
<protein>
    <submittedName>
        <fullName evidence="2">DUF1501 domain-containing protein</fullName>
    </submittedName>
</protein>
<proteinExistence type="predicted"/>
<dbReference type="AlphaFoldDB" id="A0A927DBM5"/>
<evidence type="ECO:0000313" key="2">
    <source>
        <dbReference type="EMBL" id="MBD3666301.1"/>
    </source>
</evidence>
<dbReference type="EMBL" id="JACTAG010000007">
    <property type="protein sequence ID" value="MBD3666301.1"/>
    <property type="molecule type" value="Genomic_DNA"/>
</dbReference>
<feature type="region of interest" description="Disordered" evidence="1">
    <location>
        <begin position="216"/>
        <end position="235"/>
    </location>
</feature>
<dbReference type="PROSITE" id="PS51318">
    <property type="entry name" value="TAT"/>
    <property type="match status" value="1"/>
</dbReference>
<dbReference type="Proteomes" id="UP000635142">
    <property type="component" value="Unassembled WGS sequence"/>
</dbReference>
<dbReference type="NCBIfam" id="TIGR01409">
    <property type="entry name" value="TAT_signal_seq"/>
    <property type="match status" value="1"/>
</dbReference>
<dbReference type="InterPro" id="IPR019546">
    <property type="entry name" value="TAT_signal_bac_arc"/>
</dbReference>
<evidence type="ECO:0000256" key="1">
    <source>
        <dbReference type="SAM" id="MobiDB-lite"/>
    </source>
</evidence>
<dbReference type="InterPro" id="IPR006311">
    <property type="entry name" value="TAT_signal"/>
</dbReference>
<sequence length="235" mass="25741">MTESLNRRHFLTRTGALGCSLAASPLITPVAFADAPWQRRLVVIILRGAMDGLDVVRPVGDPAFAALRPRLNASAQALPLDGYFALHPGLEPLMPLWQTGELGFMHAVSTPYRDKRSHFDGQDMLEAGTANLNSTWRDGWLNRLLQHMPGVASDTAYAIGHSELKVLDGAAEVANWTPDADIKLSPQAQRLAEMVMEDDPAMHAALSEALQLSDGQNLQRRKGTRRQQEVARFAA</sequence>
<comment type="caution">
    <text evidence="2">The sequence shown here is derived from an EMBL/GenBank/DDBJ whole genome shotgun (WGS) entry which is preliminary data.</text>
</comment>
<feature type="non-terminal residue" evidence="2">
    <location>
        <position position="235"/>
    </location>
</feature>
<keyword evidence="3" id="KW-1185">Reference proteome</keyword>
<gene>
    <name evidence="2" type="ORF">H9Q16_20450</name>
</gene>
<reference evidence="2" key="1">
    <citation type="submission" date="2020-08" db="EMBL/GenBank/DDBJ databases">
        <title>Sulfitobacter aestuariivivens sp. nov., isolated from a tidal flat.</title>
        <authorList>
            <person name="Park S."/>
            <person name="Yoon J.-H."/>
        </authorList>
    </citation>
    <scope>NUCLEOTIDE SEQUENCE</scope>
    <source>
        <strain evidence="2">TSTF-M16</strain>
    </source>
</reference>
<name>A0A927DBM5_9RHOB</name>